<dbReference type="PRINTS" id="PR00019">
    <property type="entry name" value="LEURICHRPT"/>
</dbReference>
<keyword evidence="3" id="KW-1003">Cell membrane</keyword>
<evidence type="ECO:0000259" key="14">
    <source>
        <dbReference type="Pfam" id="PF08263"/>
    </source>
</evidence>
<dbReference type="Proteomes" id="UP000694886">
    <property type="component" value="Chromosome 7"/>
</dbReference>
<feature type="chain" id="PRO_5044255650" evidence="13">
    <location>
        <begin position="27"/>
        <end position="997"/>
    </location>
</feature>
<feature type="transmembrane region" description="Helical" evidence="12">
    <location>
        <begin position="964"/>
        <end position="988"/>
    </location>
</feature>
<dbReference type="AlphaFoldDB" id="A0AB32WPJ9"/>
<keyword evidence="7" id="KW-0677">Repeat</keyword>
<proteinExistence type="inferred from homology"/>
<name>A0AB32WPJ9_THECC</name>
<dbReference type="InterPro" id="IPR032675">
    <property type="entry name" value="LRR_dom_sf"/>
</dbReference>
<dbReference type="PANTHER" id="PTHR48061">
    <property type="entry name" value="LEUCINE-RICH REPEAT RECEPTOR PROTEIN KINASE EMS1-LIKE-RELATED"/>
    <property type="match status" value="1"/>
</dbReference>
<dbReference type="KEGG" id="tcc:18594645"/>
<evidence type="ECO:0000256" key="5">
    <source>
        <dbReference type="ARBA" id="ARBA00022692"/>
    </source>
</evidence>
<keyword evidence="10 16" id="KW-0675">Receptor</keyword>
<dbReference type="GeneID" id="18594645"/>
<dbReference type="Gramene" id="Tc07v2_t012550.1">
    <property type="protein sequence ID" value="Tc07v2_p012550.1"/>
    <property type="gene ID" value="Tc07v2_g012550"/>
</dbReference>
<reference evidence="15" key="1">
    <citation type="journal article" date="1997" name="Nucleic Acids Res.">
        <title>tRNAscan-SE: a program for improved detection of transfer RNA genes in genomic sequence.</title>
        <authorList>
            <person name="Lowe T.M."/>
            <person name="Eddy S.R."/>
        </authorList>
    </citation>
    <scope>NUCLEOTIDE SEQUENCE [LARGE SCALE GENOMIC DNA]</scope>
    <source>
        <strain evidence="15">r\B97-61/B2</strain>
    </source>
</reference>
<dbReference type="Pfam" id="PF13855">
    <property type="entry name" value="LRR_8"/>
    <property type="match status" value="2"/>
</dbReference>
<evidence type="ECO:0000256" key="13">
    <source>
        <dbReference type="SAM" id="SignalP"/>
    </source>
</evidence>
<evidence type="ECO:0000256" key="4">
    <source>
        <dbReference type="ARBA" id="ARBA00022614"/>
    </source>
</evidence>
<dbReference type="GO" id="GO:0005886">
    <property type="term" value="C:plasma membrane"/>
    <property type="evidence" value="ECO:0007669"/>
    <property type="project" value="UniProtKB-SubCell"/>
</dbReference>
<evidence type="ECO:0000256" key="3">
    <source>
        <dbReference type="ARBA" id="ARBA00022475"/>
    </source>
</evidence>
<dbReference type="Pfam" id="PF08263">
    <property type="entry name" value="LRRNT_2"/>
    <property type="match status" value="1"/>
</dbReference>
<dbReference type="InterPro" id="IPR046956">
    <property type="entry name" value="RLP23-like"/>
</dbReference>
<protein>
    <submittedName>
        <fullName evidence="16">Receptor like protein 30</fullName>
    </submittedName>
</protein>
<gene>
    <name evidence="16" type="primary">LOC18594645</name>
</gene>
<dbReference type="FunFam" id="3.80.10.10:FF:000111">
    <property type="entry name" value="LRR receptor-like serine/threonine-protein kinase ERECTA"/>
    <property type="match status" value="1"/>
</dbReference>
<dbReference type="InterPro" id="IPR001611">
    <property type="entry name" value="Leu-rich_rpt"/>
</dbReference>
<keyword evidence="8 12" id="KW-1133">Transmembrane helix</keyword>
<evidence type="ECO:0000256" key="10">
    <source>
        <dbReference type="ARBA" id="ARBA00023170"/>
    </source>
</evidence>
<evidence type="ECO:0000256" key="8">
    <source>
        <dbReference type="ARBA" id="ARBA00022989"/>
    </source>
</evidence>
<evidence type="ECO:0000256" key="7">
    <source>
        <dbReference type="ARBA" id="ARBA00022737"/>
    </source>
</evidence>
<dbReference type="SUPFAM" id="SSF52058">
    <property type="entry name" value="L domain-like"/>
    <property type="match status" value="3"/>
</dbReference>
<keyword evidence="4" id="KW-0433">Leucine-rich repeat</keyword>
<feature type="signal peptide" evidence="13">
    <location>
        <begin position="1"/>
        <end position="26"/>
    </location>
</feature>
<sequence>MRYSPIFYQLLCFLLFLSYQATLSSSSSSSATQLCSHDQSAALIQFKALFSINKTASKDCEIRSYPKTNSWKESIDCCLWDGVSCDNITGQVISLDLSCSWLSGALPSNSSLFLLSHLQRLDLSFNDFKKSKISSKFGLFASLTHLDLSRSWFSGRVPYEISYLSKLVSLDLSSASYIDLISQADESVLKLEQSTLNGIVRNLTEVRDISFDGIDMSSVDPNSFMNLSYSLTSVSLTGCDLRGTFPENSFNLPKIKYITLDSNPSLTGQFPKSNWSSPLELLTASATSLSGELPESIGNLKSLQGLGLVGCNFSGSIPRSLGNLSDLSFLFLPYNNFSGTIPSSLTNLTQLRLLQICCNRLKGSIPDYPNAFPNLGFLDLSDNLLGSTTPSWLYTHPSLNFLNLGNNQFIGHINEFQQSFLDYINFKNNNFQGTIPSSISKLVDLSFLDLSSNSLNGTISLDMFSKLQNLTWLGLSSNTLSLISSNSKVNFVLPNLEYVNLSFCNISEFPNFLKGSKVLKSLDLSNNRIYDKISKFSWKNIEFLDLRSNLIQGDLPILPHNVRFFSVSNNNLMGEISGVCNMKFLEILDLSHNNFSGIIPQCIGSFSKSLSLLNLKKNKFHGIVPPTFARGCGLKNLNLNSNHLGGPLTRSISNCKDLEVLDLGNNKINDTFPHWIVALSELQVLVLHSNKFQGSIGASKNPQSLPKLRIIDLSQNNFFGPLPTSYMKHFKGMMKLDEGKAVRYMGERNYSYDYSVAVVVKGLEIELVKILTIFTTIDLSGNNFEGEIPRVIGELSSLRGLNLSHNNLVGHVPPSLGNLSQLEWLDLSSNKLDGQIPRELVDLTFLSFFNVSNNQLVGPIPQGKQFNTFENDSYEGNKGLCGLPLSIACSSNEPRQPPPSMNSHNEDGSKFEFGWEVVLIGYGFGFIFGVSMGYVAFRARNPNGCWDFLLFDVWKGLGRGDVMFLGRVLLACMLELFLYPGMVIGYVMTKVCYTPNR</sequence>
<dbReference type="Gene3D" id="3.80.10.10">
    <property type="entry name" value="Ribonuclease Inhibitor"/>
    <property type="match status" value="3"/>
</dbReference>
<dbReference type="Pfam" id="PF00560">
    <property type="entry name" value="LRR_1"/>
    <property type="match status" value="6"/>
</dbReference>
<dbReference type="RefSeq" id="XP_017979846.1">
    <property type="nucleotide sequence ID" value="XM_018124357.1"/>
</dbReference>
<comment type="similarity">
    <text evidence="2">Belongs to the RLP family.</text>
</comment>
<dbReference type="PANTHER" id="PTHR48061:SF46">
    <property type="entry name" value="LEUCINE-RICH REPEAT-CONTAINING N-TERMINAL PLANT-TYPE DOMAIN-CONTAINING PROTEIN"/>
    <property type="match status" value="1"/>
</dbReference>
<dbReference type="InterPro" id="IPR013210">
    <property type="entry name" value="LRR_N_plant-typ"/>
</dbReference>
<evidence type="ECO:0000256" key="2">
    <source>
        <dbReference type="ARBA" id="ARBA00009592"/>
    </source>
</evidence>
<comment type="subcellular location">
    <subcellularLocation>
        <location evidence="1">Cell membrane</location>
        <topology evidence="1">Single-pass type I membrane protein</topology>
    </subcellularLocation>
</comment>
<reference evidence="16" key="2">
    <citation type="submission" date="2025-08" db="UniProtKB">
        <authorList>
            <consortium name="RefSeq"/>
        </authorList>
    </citation>
    <scope>IDENTIFICATION</scope>
</reference>
<evidence type="ECO:0000256" key="9">
    <source>
        <dbReference type="ARBA" id="ARBA00023136"/>
    </source>
</evidence>
<organism evidence="15 16">
    <name type="scientific">Theobroma cacao</name>
    <name type="common">Cacao</name>
    <name type="synonym">Cocoa</name>
    <dbReference type="NCBI Taxonomy" id="3641"/>
    <lineage>
        <taxon>Eukaryota</taxon>
        <taxon>Viridiplantae</taxon>
        <taxon>Streptophyta</taxon>
        <taxon>Embryophyta</taxon>
        <taxon>Tracheophyta</taxon>
        <taxon>Spermatophyta</taxon>
        <taxon>Magnoliopsida</taxon>
        <taxon>eudicotyledons</taxon>
        <taxon>Gunneridae</taxon>
        <taxon>Pentapetalae</taxon>
        <taxon>rosids</taxon>
        <taxon>malvids</taxon>
        <taxon>Malvales</taxon>
        <taxon>Malvaceae</taxon>
        <taxon>Byttnerioideae</taxon>
        <taxon>Theobroma</taxon>
    </lineage>
</organism>
<feature type="domain" description="Leucine-rich repeat-containing N-terminal plant-type" evidence="14">
    <location>
        <begin position="37"/>
        <end position="86"/>
    </location>
</feature>
<evidence type="ECO:0000256" key="11">
    <source>
        <dbReference type="ARBA" id="ARBA00023180"/>
    </source>
</evidence>
<evidence type="ECO:0000256" key="6">
    <source>
        <dbReference type="ARBA" id="ARBA00022729"/>
    </source>
</evidence>
<feature type="transmembrane region" description="Helical" evidence="12">
    <location>
        <begin position="913"/>
        <end position="937"/>
    </location>
</feature>
<evidence type="ECO:0000313" key="15">
    <source>
        <dbReference type="Proteomes" id="UP000694886"/>
    </source>
</evidence>
<dbReference type="InterPro" id="IPR003591">
    <property type="entry name" value="Leu-rich_rpt_typical-subtyp"/>
</dbReference>
<evidence type="ECO:0000256" key="1">
    <source>
        <dbReference type="ARBA" id="ARBA00004251"/>
    </source>
</evidence>
<keyword evidence="9 12" id="KW-0472">Membrane</keyword>
<accession>A0AB32WPJ9</accession>
<evidence type="ECO:0000256" key="12">
    <source>
        <dbReference type="SAM" id="Phobius"/>
    </source>
</evidence>
<keyword evidence="6 13" id="KW-0732">Signal</keyword>
<keyword evidence="11" id="KW-0325">Glycoprotein</keyword>
<dbReference type="SMART" id="SM00369">
    <property type="entry name" value="LRR_TYP"/>
    <property type="match status" value="9"/>
</dbReference>
<evidence type="ECO:0000313" key="16">
    <source>
        <dbReference type="RefSeq" id="XP_017979846.1"/>
    </source>
</evidence>
<dbReference type="FunFam" id="3.80.10.10:FF:000095">
    <property type="entry name" value="LRR receptor-like serine/threonine-protein kinase GSO1"/>
    <property type="match status" value="2"/>
</dbReference>
<keyword evidence="5 12" id="KW-0812">Transmembrane</keyword>